<evidence type="ECO:0000256" key="4">
    <source>
        <dbReference type="ARBA" id="ARBA00022984"/>
    </source>
</evidence>
<accession>A0A0G2HKF3</accession>
<dbReference type="GO" id="GO:0008360">
    <property type="term" value="P:regulation of cell shape"/>
    <property type="evidence" value="ECO:0007669"/>
    <property type="project" value="UniProtKB-KW"/>
</dbReference>
<dbReference type="SUPFAM" id="SSF53681">
    <property type="entry name" value="Aspartate/glutamate racemase"/>
    <property type="match status" value="2"/>
</dbReference>
<dbReference type="PROSITE" id="PS00924">
    <property type="entry name" value="ASP_GLU_RACEMASE_2"/>
    <property type="match status" value="1"/>
</dbReference>
<sequence>MSWVHHLEDLPIGLFDSGLGGLTVLHQLQRLLPDEPLLYLADSARLPYGEHSPSQIRAIAEEAAHWLRARRVKAVVMACNTMNALAADVIRAQVRVPVVTLIDSMAASLSLNPGDHVVVLATAATVDSGAYGCAIHRHFPTVRVQEIACPELVPAIEAGERDSERLEQAVTNYLAPILHNPRPIQALILGCTHYPIVSPLLQRLLPWPVPLLDPALPAARALQQLVQATGLATHRRRGSMQFCCTGQTTHFAAEVSNWLKQPVQVEQVRLQPVLLGH</sequence>
<comment type="pathway">
    <text evidence="7">Cell wall biogenesis; peptidoglycan biosynthesis.</text>
</comment>
<dbReference type="InterPro" id="IPR015942">
    <property type="entry name" value="Asp/Glu/hydantoin_racemase"/>
</dbReference>
<evidence type="ECO:0000313" key="8">
    <source>
        <dbReference type="EMBL" id="KKZ10978.1"/>
    </source>
</evidence>
<evidence type="ECO:0000313" key="9">
    <source>
        <dbReference type="Proteomes" id="UP000035067"/>
    </source>
</evidence>
<dbReference type="NCBIfam" id="TIGR00067">
    <property type="entry name" value="glut_race"/>
    <property type="match status" value="1"/>
</dbReference>
<protein>
    <recommendedName>
        <fullName evidence="2 7">Glutamate racemase</fullName>
        <ecNumber evidence="2 7">5.1.1.3</ecNumber>
    </recommendedName>
</protein>
<dbReference type="UniPathway" id="UPA00219"/>
<dbReference type="Pfam" id="PF01177">
    <property type="entry name" value="Asp_Glu_race"/>
    <property type="match status" value="1"/>
</dbReference>
<keyword evidence="3 7" id="KW-0133">Cell shape</keyword>
<dbReference type="HAMAP" id="MF_00258">
    <property type="entry name" value="Glu_racemase"/>
    <property type="match status" value="1"/>
</dbReference>
<dbReference type="PANTHER" id="PTHR21198:SF2">
    <property type="entry name" value="GLUTAMATE RACEMASE"/>
    <property type="match status" value="1"/>
</dbReference>
<dbReference type="GO" id="GO:0008881">
    <property type="term" value="F:glutamate racemase activity"/>
    <property type="evidence" value="ECO:0007669"/>
    <property type="project" value="UniProtKB-UniRule"/>
</dbReference>
<evidence type="ECO:0000256" key="3">
    <source>
        <dbReference type="ARBA" id="ARBA00022960"/>
    </source>
</evidence>
<dbReference type="InterPro" id="IPR004391">
    <property type="entry name" value="Glu_race"/>
</dbReference>
<dbReference type="Gene3D" id="3.40.50.1860">
    <property type="match status" value="2"/>
</dbReference>
<keyword evidence="6 7" id="KW-0961">Cell wall biogenesis/degradation</keyword>
<dbReference type="EC" id="5.1.1.3" evidence="2 7"/>
<keyword evidence="4 7" id="KW-0573">Peptidoglycan synthesis</keyword>
<evidence type="ECO:0000256" key="2">
    <source>
        <dbReference type="ARBA" id="ARBA00013090"/>
    </source>
</evidence>
<dbReference type="EMBL" id="JXQG01000068">
    <property type="protein sequence ID" value="KKZ10978.1"/>
    <property type="molecule type" value="Genomic_DNA"/>
</dbReference>
<dbReference type="InterPro" id="IPR033134">
    <property type="entry name" value="Asp/Glu_racemase_AS_2"/>
</dbReference>
<evidence type="ECO:0000256" key="7">
    <source>
        <dbReference type="HAMAP-Rule" id="MF_00258"/>
    </source>
</evidence>
<comment type="catalytic activity">
    <reaction evidence="1 7">
        <text>L-glutamate = D-glutamate</text>
        <dbReference type="Rhea" id="RHEA:12813"/>
        <dbReference type="ChEBI" id="CHEBI:29985"/>
        <dbReference type="ChEBI" id="CHEBI:29986"/>
        <dbReference type="EC" id="5.1.1.3"/>
    </reaction>
</comment>
<comment type="similarity">
    <text evidence="7">Belongs to the aspartate/glutamate racemases family.</text>
</comment>
<feature type="active site" description="Proton donor/acceptor" evidence="7">
    <location>
        <position position="79"/>
    </location>
</feature>
<dbReference type="GO" id="GO:0009252">
    <property type="term" value="P:peptidoglycan biosynthetic process"/>
    <property type="evidence" value="ECO:0007669"/>
    <property type="project" value="UniProtKB-UniRule"/>
</dbReference>
<feature type="binding site" evidence="7">
    <location>
        <begin position="80"/>
        <end position="81"/>
    </location>
    <ligand>
        <name>substrate</name>
    </ligand>
</feature>
<proteinExistence type="inferred from homology"/>
<feature type="binding site" evidence="7">
    <location>
        <begin position="192"/>
        <end position="193"/>
    </location>
    <ligand>
        <name>substrate</name>
    </ligand>
</feature>
<gene>
    <name evidence="7" type="primary">murI</name>
    <name evidence="8" type="ORF">TE42_09045</name>
</gene>
<evidence type="ECO:0000256" key="6">
    <source>
        <dbReference type="ARBA" id="ARBA00023316"/>
    </source>
</evidence>
<dbReference type="PANTHER" id="PTHR21198">
    <property type="entry name" value="GLUTAMATE RACEMASE"/>
    <property type="match status" value="1"/>
</dbReference>
<feature type="binding site" evidence="7">
    <location>
        <begin position="48"/>
        <end position="49"/>
    </location>
    <ligand>
        <name>substrate</name>
    </ligand>
</feature>
<dbReference type="GO" id="GO:0071555">
    <property type="term" value="P:cell wall organization"/>
    <property type="evidence" value="ECO:0007669"/>
    <property type="project" value="UniProtKB-KW"/>
</dbReference>
<reference evidence="8 9" key="1">
    <citation type="submission" date="2015-01" db="EMBL/GenBank/DDBJ databases">
        <title>Lifestyle Evolution in Cyanobacterial Symbionts of Sponges.</title>
        <authorList>
            <person name="Burgsdorf I."/>
            <person name="Slaby B.M."/>
            <person name="Handley K.M."/>
            <person name="Haber M."/>
            <person name="Blom J."/>
            <person name="Marshall C.W."/>
            <person name="Gilbert J.A."/>
            <person name="Hentschel U."/>
            <person name="Steindler L."/>
        </authorList>
    </citation>
    <scope>NUCLEOTIDE SEQUENCE [LARGE SCALE GENOMIC DNA]</scope>
    <source>
        <strain evidence="8">SP3</strain>
    </source>
</reference>
<comment type="function">
    <text evidence="7">Provides the (R)-glutamate required for cell wall biosynthesis.</text>
</comment>
<evidence type="ECO:0000256" key="1">
    <source>
        <dbReference type="ARBA" id="ARBA00001602"/>
    </source>
</evidence>
<dbReference type="Proteomes" id="UP000035067">
    <property type="component" value="Unassembled WGS sequence"/>
</dbReference>
<organism evidence="8 9">
    <name type="scientific">Candidatus Synechococcus spongiarum SP3</name>
    <dbReference type="NCBI Taxonomy" id="1604020"/>
    <lineage>
        <taxon>Bacteria</taxon>
        <taxon>Bacillati</taxon>
        <taxon>Cyanobacteriota</taxon>
        <taxon>Cyanophyceae</taxon>
        <taxon>Synechococcales</taxon>
        <taxon>Synechococcaceae</taxon>
        <taxon>Synechococcus</taxon>
    </lineage>
</organism>
<comment type="caution">
    <text evidence="8">The sequence shown here is derived from an EMBL/GenBank/DDBJ whole genome shotgun (WGS) entry which is preliminary data.</text>
</comment>
<dbReference type="PATRIC" id="fig|1604020.3.peg.1898"/>
<feature type="binding site" evidence="7">
    <location>
        <begin position="16"/>
        <end position="17"/>
    </location>
    <ligand>
        <name>substrate</name>
    </ligand>
</feature>
<dbReference type="InterPro" id="IPR001920">
    <property type="entry name" value="Asp/Glu_race"/>
</dbReference>
<dbReference type="AlphaFoldDB" id="A0A0G2HKF3"/>
<evidence type="ECO:0000256" key="5">
    <source>
        <dbReference type="ARBA" id="ARBA00023235"/>
    </source>
</evidence>
<keyword evidence="5 7" id="KW-0413">Isomerase</keyword>
<name>A0A0G2HKF3_9SYNE</name>
<feature type="active site" description="Proton donor/acceptor" evidence="7">
    <location>
        <position position="191"/>
    </location>
</feature>